<keyword evidence="1" id="KW-0175">Coiled coil</keyword>
<reference evidence="4 5" key="1">
    <citation type="submission" date="2024-06" db="EMBL/GenBank/DDBJ databases">
        <authorList>
            <person name="Li F."/>
        </authorList>
    </citation>
    <scope>NUCLEOTIDE SEQUENCE [LARGE SCALE GENOMIC DNA]</scope>
    <source>
        <strain evidence="4 5">GXAS 311</strain>
    </source>
</reference>
<sequence>MNSNKLIYGGVGLAIVFLMILYFSTDDAGNSAYKVEQRPVSTRIEPVKSLQGDTTADSYASLQETINKGIEENNKIEKTNKSLQRQIKQMKVQMEQLAKRQSLIDGENISKGKNIDFNPPLEKDLSKNNVDSEKQKLIEKTNQYVPKKNKFHPNKDDNGFQLDQKFDFGKGLGLSKFGNSNRQPQNATREYKKNDPNAGWIMPIETAPILKAQSHTAKNTTTNPNSNKENLKVYPSMTIADNSVIYDAKALTYLVGRIPVGGRVADPYPVKIIVGSEILIANGHNLPGIEGMIFSGYATGDMNLKCVRAEMNSYTFVFEDGRKVSYREKPQAKGGKEPLAYLSDTFGLPCVVGEFVSNVAEFLTIQSGLSALSAAGEAYAAAQTTTSTTSLGGGTSAVTGDQGKYVMGKVETGATEDIRKWFLDRQSNSVDAVVVKSGSEVSIHVNRDIQLDYDEAARKIDYHFSLVDSDSLD</sequence>
<dbReference type="InterPro" id="IPR021207">
    <property type="entry name" value="Integr_conj_element_PFL4705"/>
</dbReference>
<gene>
    <name evidence="4" type="ORF">ABVT43_17540</name>
</gene>
<proteinExistence type="predicted"/>
<feature type="compositionally biased region" description="Polar residues" evidence="2">
    <location>
        <begin position="177"/>
        <end position="188"/>
    </location>
</feature>
<dbReference type="EMBL" id="JBEVCJ010000031">
    <property type="protein sequence ID" value="MET1256950.1"/>
    <property type="molecule type" value="Genomic_DNA"/>
</dbReference>
<protein>
    <submittedName>
        <fullName evidence="4">TIGR03752 family integrating conjugative element protein</fullName>
    </submittedName>
</protein>
<dbReference type="NCBIfam" id="TIGR03752">
    <property type="entry name" value="conj_TIGR03752"/>
    <property type="match status" value="1"/>
</dbReference>
<keyword evidence="5" id="KW-1185">Reference proteome</keyword>
<feature type="transmembrane region" description="Helical" evidence="3">
    <location>
        <begin position="6"/>
        <end position="24"/>
    </location>
</feature>
<comment type="caution">
    <text evidence="4">The sequence shown here is derived from an EMBL/GenBank/DDBJ whole genome shotgun (WGS) entry which is preliminary data.</text>
</comment>
<dbReference type="RefSeq" id="WP_353897533.1">
    <property type="nucleotide sequence ID" value="NZ_JBEVCJ010000031.1"/>
</dbReference>
<feature type="region of interest" description="Disordered" evidence="2">
    <location>
        <begin position="173"/>
        <end position="197"/>
    </location>
</feature>
<organism evidence="4 5">
    <name type="scientific">Aliikangiella maris</name>
    <dbReference type="NCBI Taxonomy" id="3162458"/>
    <lineage>
        <taxon>Bacteria</taxon>
        <taxon>Pseudomonadati</taxon>
        <taxon>Pseudomonadota</taxon>
        <taxon>Gammaproteobacteria</taxon>
        <taxon>Oceanospirillales</taxon>
        <taxon>Pleioneaceae</taxon>
        <taxon>Aliikangiella</taxon>
    </lineage>
</organism>
<accession>A0ABV2BYE1</accession>
<evidence type="ECO:0000256" key="3">
    <source>
        <dbReference type="SAM" id="Phobius"/>
    </source>
</evidence>
<keyword evidence="3" id="KW-0812">Transmembrane</keyword>
<evidence type="ECO:0000256" key="1">
    <source>
        <dbReference type="SAM" id="Coils"/>
    </source>
</evidence>
<name>A0ABV2BYE1_9GAMM</name>
<evidence type="ECO:0000313" key="5">
    <source>
        <dbReference type="Proteomes" id="UP001548189"/>
    </source>
</evidence>
<keyword evidence="3" id="KW-0472">Membrane</keyword>
<evidence type="ECO:0000256" key="2">
    <source>
        <dbReference type="SAM" id="MobiDB-lite"/>
    </source>
</evidence>
<feature type="coiled-coil region" evidence="1">
    <location>
        <begin position="59"/>
        <end position="100"/>
    </location>
</feature>
<keyword evidence="3" id="KW-1133">Transmembrane helix</keyword>
<dbReference type="Proteomes" id="UP001548189">
    <property type="component" value="Unassembled WGS sequence"/>
</dbReference>
<evidence type="ECO:0000313" key="4">
    <source>
        <dbReference type="EMBL" id="MET1256950.1"/>
    </source>
</evidence>